<dbReference type="CDD" id="cd00024">
    <property type="entry name" value="CD_CSD"/>
    <property type="match status" value="1"/>
</dbReference>
<dbReference type="AlphaFoldDB" id="A0AAU9KDV3"/>
<dbReference type="InterPro" id="IPR051219">
    <property type="entry name" value="Heterochromatin_chromo-domain"/>
</dbReference>
<dbReference type="InterPro" id="IPR023780">
    <property type="entry name" value="Chromo_domain"/>
</dbReference>
<evidence type="ECO:0000313" key="5">
    <source>
        <dbReference type="Proteomes" id="UP001162131"/>
    </source>
</evidence>
<dbReference type="Pfam" id="PF00385">
    <property type="entry name" value="Chromo"/>
    <property type="match status" value="1"/>
</dbReference>
<dbReference type="SUPFAM" id="SSF54160">
    <property type="entry name" value="Chromo domain-like"/>
    <property type="match status" value="1"/>
</dbReference>
<dbReference type="InterPro" id="IPR023779">
    <property type="entry name" value="Chromodomain_CS"/>
</dbReference>
<gene>
    <name evidence="4" type="ORF">BSTOLATCC_MIC66105</name>
</gene>
<dbReference type="PRINTS" id="PR00504">
    <property type="entry name" value="CHROMODOMAIN"/>
</dbReference>
<keyword evidence="2" id="KW-0539">Nucleus</keyword>
<dbReference type="EMBL" id="CAJZBQ010000064">
    <property type="protein sequence ID" value="CAG9336224.1"/>
    <property type="molecule type" value="Genomic_DNA"/>
</dbReference>
<dbReference type="InterPro" id="IPR017984">
    <property type="entry name" value="Chromo_dom_subgr"/>
</dbReference>
<dbReference type="InterPro" id="IPR016197">
    <property type="entry name" value="Chromo-like_dom_sf"/>
</dbReference>
<dbReference type="InterPro" id="IPR000953">
    <property type="entry name" value="Chromo/chromo_shadow_dom"/>
</dbReference>
<comment type="caution">
    <text evidence="4">The sequence shown here is derived from an EMBL/GenBank/DDBJ whole genome shotgun (WGS) entry which is preliminary data.</text>
</comment>
<name>A0AAU9KDV3_9CILI</name>
<protein>
    <recommendedName>
        <fullName evidence="3">Chromo domain-containing protein</fullName>
    </recommendedName>
</protein>
<evidence type="ECO:0000256" key="1">
    <source>
        <dbReference type="ARBA" id="ARBA00004123"/>
    </source>
</evidence>
<dbReference type="Proteomes" id="UP001162131">
    <property type="component" value="Unassembled WGS sequence"/>
</dbReference>
<sequence>MSEEYEVEAILDKKITRKSIFYLVKWKNFDDSYNSWEPIENLSNCKDLYEEYDISHKTNLVENIQGSFDRNDKVKRISQILYDDINQVVLGEVEWEDESLFHTLYPVQELHKYCPREMCEMYKKLLILEYKPSS</sequence>
<dbReference type="PANTHER" id="PTHR22812">
    <property type="entry name" value="CHROMOBOX PROTEIN"/>
    <property type="match status" value="1"/>
</dbReference>
<reference evidence="4" key="1">
    <citation type="submission" date="2021-09" db="EMBL/GenBank/DDBJ databases">
        <authorList>
            <consortium name="AG Swart"/>
            <person name="Singh M."/>
            <person name="Singh A."/>
            <person name="Seah K."/>
            <person name="Emmerich C."/>
        </authorList>
    </citation>
    <scope>NUCLEOTIDE SEQUENCE</scope>
    <source>
        <strain evidence="4">ATCC30299</strain>
    </source>
</reference>
<dbReference type="PROSITE" id="PS00598">
    <property type="entry name" value="CHROMO_1"/>
    <property type="match status" value="1"/>
</dbReference>
<dbReference type="PROSITE" id="PS50013">
    <property type="entry name" value="CHROMO_2"/>
    <property type="match status" value="1"/>
</dbReference>
<dbReference type="GO" id="GO:0005634">
    <property type="term" value="C:nucleus"/>
    <property type="evidence" value="ECO:0007669"/>
    <property type="project" value="UniProtKB-SubCell"/>
</dbReference>
<organism evidence="4 5">
    <name type="scientific">Blepharisma stoltei</name>
    <dbReference type="NCBI Taxonomy" id="1481888"/>
    <lineage>
        <taxon>Eukaryota</taxon>
        <taxon>Sar</taxon>
        <taxon>Alveolata</taxon>
        <taxon>Ciliophora</taxon>
        <taxon>Postciliodesmatophora</taxon>
        <taxon>Heterotrichea</taxon>
        <taxon>Heterotrichida</taxon>
        <taxon>Blepharismidae</taxon>
        <taxon>Blepharisma</taxon>
    </lineage>
</organism>
<dbReference type="SMART" id="SM00298">
    <property type="entry name" value="CHROMO"/>
    <property type="match status" value="1"/>
</dbReference>
<evidence type="ECO:0000256" key="2">
    <source>
        <dbReference type="ARBA" id="ARBA00023242"/>
    </source>
</evidence>
<accession>A0AAU9KDV3</accession>
<evidence type="ECO:0000259" key="3">
    <source>
        <dbReference type="PROSITE" id="PS50013"/>
    </source>
</evidence>
<dbReference type="Gene3D" id="2.40.50.40">
    <property type="match status" value="1"/>
</dbReference>
<comment type="subcellular location">
    <subcellularLocation>
        <location evidence="1">Nucleus</location>
    </subcellularLocation>
</comment>
<proteinExistence type="predicted"/>
<evidence type="ECO:0000313" key="4">
    <source>
        <dbReference type="EMBL" id="CAG9336224.1"/>
    </source>
</evidence>
<keyword evidence="5" id="KW-1185">Reference proteome</keyword>
<feature type="domain" description="Chromo" evidence="3">
    <location>
        <begin position="5"/>
        <end position="52"/>
    </location>
</feature>